<evidence type="ECO:0000256" key="4">
    <source>
        <dbReference type="ARBA" id="ARBA00022801"/>
    </source>
</evidence>
<dbReference type="InterPro" id="IPR036881">
    <property type="entry name" value="Glyco_hydro_3_C_sf"/>
</dbReference>
<keyword evidence="8" id="KW-1185">Reference proteome</keyword>
<dbReference type="GO" id="GO:0005975">
    <property type="term" value="P:carbohydrate metabolic process"/>
    <property type="evidence" value="ECO:0007669"/>
    <property type="project" value="InterPro"/>
</dbReference>
<name>A0A7G1H0Q6_9BACT</name>
<evidence type="ECO:0000259" key="6">
    <source>
        <dbReference type="Pfam" id="PF00933"/>
    </source>
</evidence>
<dbReference type="SUPFAM" id="SSF52279">
    <property type="entry name" value="Beta-D-glucan exohydrolase, C-terminal domain"/>
    <property type="match status" value="1"/>
</dbReference>
<evidence type="ECO:0000256" key="2">
    <source>
        <dbReference type="ARBA" id="ARBA00005336"/>
    </source>
</evidence>
<evidence type="ECO:0000313" key="8">
    <source>
        <dbReference type="Proteomes" id="UP000516360"/>
    </source>
</evidence>
<reference evidence="7 8" key="1">
    <citation type="submission" date="2020-03" db="EMBL/GenBank/DDBJ databases">
        <title>Complete genome sequences of two sulfur-disproportionating bacterial strains T55J and Mzg5.</title>
        <authorList>
            <person name="Umezawa K."/>
            <person name="Kojima H."/>
            <person name="Kato Y."/>
            <person name="Fukui M."/>
        </authorList>
    </citation>
    <scope>NUCLEOTIDE SEQUENCE [LARGE SCALE GENOMIC DNA]</scope>
    <source>
        <strain evidence="7 8">T55J</strain>
    </source>
</reference>
<dbReference type="AlphaFoldDB" id="A0A7G1H0Q6"/>
<dbReference type="InterPro" id="IPR017853">
    <property type="entry name" value="GH"/>
</dbReference>
<dbReference type="InterPro" id="IPR050226">
    <property type="entry name" value="NagZ_Beta-hexosaminidase"/>
</dbReference>
<dbReference type="Pfam" id="PF00933">
    <property type="entry name" value="Glyco_hydro_3"/>
    <property type="match status" value="1"/>
</dbReference>
<comment type="similarity">
    <text evidence="2">Belongs to the glycosyl hydrolase 3 family.</text>
</comment>
<dbReference type="GO" id="GO:0009254">
    <property type="term" value="P:peptidoglycan turnover"/>
    <property type="evidence" value="ECO:0007669"/>
    <property type="project" value="TreeGrafter"/>
</dbReference>
<dbReference type="EC" id="3.2.1.52" evidence="3"/>
<feature type="domain" description="Glycoside hydrolase family 3 N-terminal" evidence="6">
    <location>
        <begin position="8"/>
        <end position="324"/>
    </location>
</feature>
<accession>A0A7G1H0Q6</accession>
<dbReference type="KEGG" id="dtp:JZK55_13020"/>
<comment type="catalytic activity">
    <reaction evidence="1">
        <text>Hydrolysis of terminal non-reducing N-acetyl-D-hexosamine residues in N-acetyl-beta-D-hexosaminides.</text>
        <dbReference type="EC" id="3.2.1.52"/>
    </reaction>
</comment>
<keyword evidence="5" id="KW-0326">Glycosidase</keyword>
<sequence length="493" mass="54748">MLNTINSLEKKLYQIIINRLDGDNIQSEKYRNKIFKLVKKGIGGFIIFGGEKEEIRNFIAELQTASEIPLFIASDIERGVGQQIKGATNFPCQMAVAAAIDKNRPEDILLLNMIIQSIIDEAIDIGINLPLIPVMDVNQNQDNPIICTRAFSDNPEIVTWFGLHYIKFIEDSCLISCPKHFPGHGDTKEDSHISLPVITKSKDDLMKTDLMPFIKSIEIGVSSIMIGHLKVTALDSMPASLSKKIITDVLKKEFGFNGLVITDALNMGALKDYGNVPVECINAGVDILLHPADANITVKELLSAIKSREINEGQIDSALERIIRAKKRFNNIKKTDVNYKAHAFISEQVFDMSITLMKSKPDILPLSSSDKDTYITFAGENEIYKSSLLKNHFNSELNIANPELLIIAIFTDVSAWKGSSGISDREKQRIIRLVKQAKKSIVISFGSPYVLRHFKDASVLIAAYEPSEQAQMAVIKCLKGEIDSSGKLPIIIS</sequence>
<dbReference type="GO" id="GO:0004563">
    <property type="term" value="F:beta-N-acetylhexosaminidase activity"/>
    <property type="evidence" value="ECO:0007669"/>
    <property type="project" value="UniProtKB-EC"/>
</dbReference>
<dbReference type="InterPro" id="IPR019800">
    <property type="entry name" value="Glyco_hydro_3_AS"/>
</dbReference>
<gene>
    <name evidence="7" type="ORF">JZK55_13020</name>
</gene>
<dbReference type="EMBL" id="AP022873">
    <property type="protein sequence ID" value="BCB96380.1"/>
    <property type="molecule type" value="Genomic_DNA"/>
</dbReference>
<dbReference type="InterPro" id="IPR001764">
    <property type="entry name" value="Glyco_hydro_3_N"/>
</dbReference>
<dbReference type="Gene3D" id="3.40.50.1700">
    <property type="entry name" value="Glycoside hydrolase family 3 C-terminal domain"/>
    <property type="match status" value="1"/>
</dbReference>
<protein>
    <recommendedName>
        <fullName evidence="3">beta-N-acetylhexosaminidase</fullName>
        <ecNumber evidence="3">3.2.1.52</ecNumber>
    </recommendedName>
</protein>
<evidence type="ECO:0000256" key="5">
    <source>
        <dbReference type="ARBA" id="ARBA00023295"/>
    </source>
</evidence>
<organism evidence="7 8">
    <name type="scientific">Dissulfurispira thermophila</name>
    <dbReference type="NCBI Taxonomy" id="2715679"/>
    <lineage>
        <taxon>Bacteria</taxon>
        <taxon>Pseudomonadati</taxon>
        <taxon>Nitrospirota</taxon>
        <taxon>Thermodesulfovibrionia</taxon>
        <taxon>Thermodesulfovibrionales</taxon>
        <taxon>Dissulfurispiraceae</taxon>
        <taxon>Dissulfurispira</taxon>
    </lineage>
</organism>
<evidence type="ECO:0000256" key="1">
    <source>
        <dbReference type="ARBA" id="ARBA00001231"/>
    </source>
</evidence>
<dbReference type="PROSITE" id="PS00775">
    <property type="entry name" value="GLYCOSYL_HYDROL_F3"/>
    <property type="match status" value="1"/>
</dbReference>
<dbReference type="InterPro" id="IPR036962">
    <property type="entry name" value="Glyco_hydro_3_N_sf"/>
</dbReference>
<dbReference type="Proteomes" id="UP000516360">
    <property type="component" value="Chromosome"/>
</dbReference>
<keyword evidence="4" id="KW-0378">Hydrolase</keyword>
<dbReference type="PANTHER" id="PTHR30480">
    <property type="entry name" value="BETA-HEXOSAMINIDASE-RELATED"/>
    <property type="match status" value="1"/>
</dbReference>
<evidence type="ECO:0000256" key="3">
    <source>
        <dbReference type="ARBA" id="ARBA00012663"/>
    </source>
</evidence>
<dbReference type="PANTHER" id="PTHR30480:SF13">
    <property type="entry name" value="BETA-HEXOSAMINIDASE"/>
    <property type="match status" value="1"/>
</dbReference>
<proteinExistence type="inferred from homology"/>
<dbReference type="SUPFAM" id="SSF51445">
    <property type="entry name" value="(Trans)glycosidases"/>
    <property type="match status" value="1"/>
</dbReference>
<evidence type="ECO:0000313" key="7">
    <source>
        <dbReference type="EMBL" id="BCB96380.1"/>
    </source>
</evidence>
<dbReference type="Gene3D" id="3.20.20.300">
    <property type="entry name" value="Glycoside hydrolase, family 3, N-terminal domain"/>
    <property type="match status" value="1"/>
</dbReference>